<dbReference type="Proteomes" id="UP000504623">
    <property type="component" value="Unplaced"/>
</dbReference>
<evidence type="ECO:0000256" key="7">
    <source>
        <dbReference type="ARBA" id="ARBA00023180"/>
    </source>
</evidence>
<keyword evidence="7" id="KW-0325">Glycoprotein</keyword>
<dbReference type="Pfam" id="PF25152">
    <property type="entry name" value="CD59"/>
    <property type="match status" value="1"/>
</dbReference>
<evidence type="ECO:0000313" key="14">
    <source>
        <dbReference type="RefSeq" id="XP_006864972.1"/>
    </source>
</evidence>
<dbReference type="RefSeq" id="XP_006864972.1">
    <property type="nucleotide sequence ID" value="XM_006864910.1"/>
</dbReference>
<dbReference type="InterPro" id="IPR045860">
    <property type="entry name" value="Snake_toxin-like_sf"/>
</dbReference>
<evidence type="ECO:0000256" key="5">
    <source>
        <dbReference type="ARBA" id="ARBA00023136"/>
    </source>
</evidence>
<keyword evidence="13" id="KW-1185">Reference proteome</keyword>
<dbReference type="GO" id="GO:0001971">
    <property type="term" value="P:negative regulation of activation of membrane attack complex"/>
    <property type="evidence" value="ECO:0007669"/>
    <property type="project" value="TreeGrafter"/>
</dbReference>
<evidence type="ECO:0000256" key="1">
    <source>
        <dbReference type="ARBA" id="ARBA00004609"/>
    </source>
</evidence>
<sequence>MASLYQDGFKEVLCTVTMGSTGGLALLKPLLILAVLCHSGYGLKCYSCIAVGTPCSTVTNCTFPLDSCLFVKAASRLYYHCWKMADCNFQYISTTLEESKLQYSCCQKDLCNSHPGTAFPGKIVLLMTTLLVAAWNLCL</sequence>
<reference evidence="14" key="1">
    <citation type="submission" date="2025-08" db="UniProtKB">
        <authorList>
            <consortium name="RefSeq"/>
        </authorList>
    </citation>
    <scope>IDENTIFICATION</scope>
    <source>
        <tissue evidence="14">Spleen</tissue>
    </source>
</reference>
<dbReference type="GO" id="GO:0098552">
    <property type="term" value="C:side of membrane"/>
    <property type="evidence" value="ECO:0007669"/>
    <property type="project" value="UniProtKB-KW"/>
</dbReference>
<dbReference type="InterPro" id="IPR056949">
    <property type="entry name" value="CD59"/>
</dbReference>
<organism evidence="13 14">
    <name type="scientific">Chrysochloris asiatica</name>
    <name type="common">Cape golden mole</name>
    <dbReference type="NCBI Taxonomy" id="185453"/>
    <lineage>
        <taxon>Eukaryota</taxon>
        <taxon>Metazoa</taxon>
        <taxon>Chordata</taxon>
        <taxon>Craniata</taxon>
        <taxon>Vertebrata</taxon>
        <taxon>Euteleostomi</taxon>
        <taxon>Mammalia</taxon>
        <taxon>Eutheria</taxon>
        <taxon>Afrotheria</taxon>
        <taxon>Chrysochloridae</taxon>
        <taxon>Chrysochlorinae</taxon>
        <taxon>Chrysochloris</taxon>
    </lineage>
</organism>
<dbReference type="PANTHER" id="PTHR10036">
    <property type="entry name" value="CD59 GLYCOPROTEIN"/>
    <property type="match status" value="1"/>
</dbReference>
<keyword evidence="6" id="KW-1015">Disulfide bond</keyword>
<evidence type="ECO:0000256" key="9">
    <source>
        <dbReference type="ARBA" id="ARBA00029920"/>
    </source>
</evidence>
<evidence type="ECO:0000256" key="10">
    <source>
        <dbReference type="ARBA" id="ARBA00031590"/>
    </source>
</evidence>
<feature type="domain" description="UPAR/Ly6" evidence="12">
    <location>
        <begin position="43"/>
        <end position="125"/>
    </location>
</feature>
<evidence type="ECO:0000256" key="4">
    <source>
        <dbReference type="ARBA" id="ARBA00022729"/>
    </source>
</evidence>
<dbReference type="AlphaFoldDB" id="A0A9B0TIE3"/>
<evidence type="ECO:0000256" key="3">
    <source>
        <dbReference type="ARBA" id="ARBA00022622"/>
    </source>
</evidence>
<keyword evidence="5" id="KW-0472">Membrane</keyword>
<keyword evidence="3" id="KW-0336">GPI-anchor</keyword>
<dbReference type="OrthoDB" id="10011411at2759"/>
<dbReference type="SMART" id="SM00134">
    <property type="entry name" value="LU"/>
    <property type="match status" value="1"/>
</dbReference>
<name>A0A9B0TIE3_CHRAS</name>
<evidence type="ECO:0000313" key="13">
    <source>
        <dbReference type="Proteomes" id="UP000504623"/>
    </source>
</evidence>
<dbReference type="Gene3D" id="2.10.60.10">
    <property type="entry name" value="CD59"/>
    <property type="match status" value="1"/>
</dbReference>
<dbReference type="CDD" id="cd23554">
    <property type="entry name" value="TFP_LU_ECD_CD59"/>
    <property type="match status" value="1"/>
</dbReference>
<dbReference type="GO" id="GO:0001848">
    <property type="term" value="F:complement binding"/>
    <property type="evidence" value="ECO:0007669"/>
    <property type="project" value="TreeGrafter"/>
</dbReference>
<evidence type="ECO:0000256" key="8">
    <source>
        <dbReference type="ARBA" id="ARBA00023288"/>
    </source>
</evidence>
<dbReference type="InterPro" id="IPR016054">
    <property type="entry name" value="LY6_UPA_recep-like"/>
</dbReference>
<keyword evidence="8" id="KW-0449">Lipoprotein</keyword>
<dbReference type="GeneID" id="102838728"/>
<keyword evidence="4" id="KW-0732">Signal</keyword>
<gene>
    <name evidence="14" type="primary">CD59</name>
</gene>
<accession>A0A9B0TIE3</accession>
<dbReference type="SUPFAM" id="SSF57302">
    <property type="entry name" value="Snake toxin-like"/>
    <property type="match status" value="1"/>
</dbReference>
<dbReference type="GO" id="GO:0005886">
    <property type="term" value="C:plasma membrane"/>
    <property type="evidence" value="ECO:0007669"/>
    <property type="project" value="UniProtKB-SubCell"/>
</dbReference>
<proteinExistence type="predicted"/>
<dbReference type="PANTHER" id="PTHR10036:SF24">
    <property type="entry name" value="CD59 GLYCOPROTEIN"/>
    <property type="match status" value="1"/>
</dbReference>
<evidence type="ECO:0000256" key="6">
    <source>
        <dbReference type="ARBA" id="ARBA00023157"/>
    </source>
</evidence>
<evidence type="ECO:0000256" key="11">
    <source>
        <dbReference type="ARBA" id="ARBA00031867"/>
    </source>
</evidence>
<protein>
    <recommendedName>
        <fullName evidence="10">MAC-inhibitory protein</fullName>
    </recommendedName>
    <alternativeName>
        <fullName evidence="11">Membrane attack complex inhibition factor</fullName>
    </alternativeName>
    <alternativeName>
        <fullName evidence="9">Protectin</fullName>
    </alternativeName>
</protein>
<comment type="subunit">
    <text evidence="2">Interacts with T-cell surface antigen CD2.</text>
</comment>
<comment type="subcellular location">
    <subcellularLocation>
        <location evidence="1">Cell membrane</location>
        <topology evidence="1">Lipid-anchor</topology>
        <topology evidence="1">GPI-anchor</topology>
    </subcellularLocation>
</comment>
<evidence type="ECO:0000256" key="2">
    <source>
        <dbReference type="ARBA" id="ARBA00011481"/>
    </source>
</evidence>
<evidence type="ECO:0000259" key="12">
    <source>
        <dbReference type="SMART" id="SM00134"/>
    </source>
</evidence>
<dbReference type="CTD" id="966"/>